<dbReference type="NCBIfam" id="TIGR00838">
    <property type="entry name" value="argH"/>
    <property type="match status" value="1"/>
</dbReference>
<dbReference type="SUPFAM" id="SSF48557">
    <property type="entry name" value="L-aspartase-like"/>
    <property type="match status" value="1"/>
</dbReference>
<dbReference type="GO" id="GO:0004056">
    <property type="term" value="F:argininosuccinate lyase activity"/>
    <property type="evidence" value="ECO:0007669"/>
    <property type="project" value="UniProtKB-UniRule"/>
</dbReference>
<dbReference type="UniPathway" id="UPA00068">
    <property type="reaction ID" value="UER00114"/>
</dbReference>
<evidence type="ECO:0000313" key="7">
    <source>
        <dbReference type="Proteomes" id="UP000177370"/>
    </source>
</evidence>
<dbReference type="PRINTS" id="PR00149">
    <property type="entry name" value="FUMRATELYASE"/>
</dbReference>
<dbReference type="PRINTS" id="PR00145">
    <property type="entry name" value="ARGSUCLYASE"/>
</dbReference>
<dbReference type="Pfam" id="PF00206">
    <property type="entry name" value="Lyase_1"/>
    <property type="match status" value="1"/>
</dbReference>
<organism evidence="6 7">
    <name type="scientific">Candidatus Nomurabacteria bacterium RIFCSPHIGHO2_01_FULL_40_24b</name>
    <dbReference type="NCBI Taxonomy" id="1801739"/>
    <lineage>
        <taxon>Bacteria</taxon>
        <taxon>Candidatus Nomuraibacteriota</taxon>
    </lineage>
</organism>
<keyword evidence="6" id="KW-0456">Lyase</keyword>
<dbReference type="AlphaFoldDB" id="A0A1F6V9N9"/>
<evidence type="ECO:0000256" key="2">
    <source>
        <dbReference type="ARBA" id="ARBA00012338"/>
    </source>
</evidence>
<dbReference type="Proteomes" id="UP000177370">
    <property type="component" value="Unassembled WGS sequence"/>
</dbReference>
<accession>A0A1F6V9N9</accession>
<dbReference type="PANTHER" id="PTHR43814:SF1">
    <property type="entry name" value="ARGININOSUCCINATE LYASE"/>
    <property type="match status" value="1"/>
</dbReference>
<dbReference type="InterPro" id="IPR000362">
    <property type="entry name" value="Fumarate_lyase_fam"/>
</dbReference>
<keyword evidence="3" id="KW-0055">Arginine biosynthesis</keyword>
<dbReference type="Gene3D" id="1.10.275.10">
    <property type="entry name" value="Fumarase/aspartase (N-terminal domain)"/>
    <property type="match status" value="1"/>
</dbReference>
<dbReference type="Gene3D" id="1.20.200.10">
    <property type="entry name" value="Fumarase/aspartase (Central domain)"/>
    <property type="match status" value="1"/>
</dbReference>
<dbReference type="GO" id="GO:0042450">
    <property type="term" value="P:L-arginine biosynthetic process via ornithine"/>
    <property type="evidence" value="ECO:0007669"/>
    <property type="project" value="UniProtKB-UniRule"/>
</dbReference>
<evidence type="ECO:0000256" key="3">
    <source>
        <dbReference type="ARBA" id="ARBA00022571"/>
    </source>
</evidence>
<name>A0A1F6V9N9_9BACT</name>
<evidence type="ECO:0000256" key="1">
    <source>
        <dbReference type="ARBA" id="ARBA00004941"/>
    </source>
</evidence>
<dbReference type="InterPro" id="IPR020557">
    <property type="entry name" value="Fumarate_lyase_CS"/>
</dbReference>
<dbReference type="InterPro" id="IPR024083">
    <property type="entry name" value="Fumarase/histidase_N"/>
</dbReference>
<evidence type="ECO:0000259" key="5">
    <source>
        <dbReference type="Pfam" id="PF00206"/>
    </source>
</evidence>
<comment type="pathway">
    <text evidence="1">Amino-acid biosynthesis; L-arginine biosynthesis; L-arginine from L-ornithine and carbamoyl phosphate: step 3/3.</text>
</comment>
<dbReference type="InterPro" id="IPR022761">
    <property type="entry name" value="Fumarate_lyase_N"/>
</dbReference>
<dbReference type="InterPro" id="IPR009049">
    <property type="entry name" value="Argininosuccinate_lyase"/>
</dbReference>
<dbReference type="GO" id="GO:0005829">
    <property type="term" value="C:cytosol"/>
    <property type="evidence" value="ECO:0007669"/>
    <property type="project" value="TreeGrafter"/>
</dbReference>
<keyword evidence="3" id="KW-0028">Amino-acid biosynthesis</keyword>
<proteinExistence type="predicted"/>
<evidence type="ECO:0000313" key="6">
    <source>
        <dbReference type="EMBL" id="OGI66312.1"/>
    </source>
</evidence>
<comment type="caution">
    <text evidence="6">The sequence shown here is derived from an EMBL/GenBank/DDBJ whole genome shotgun (WGS) entry which is preliminary data.</text>
</comment>
<sequence length="392" mass="44813">MKLWQKNYKLNKDVEKFTVGQDYILDQQLVKYDCLASTAHAQMLGKIGLLKSTEVKKLSKSLQEIISLDAKGKFKILPEQEDCHTAIENYLTKKLGILGEKIHTARSRNDQVLVALRLYYKDNLKICNELCEKFISSLRNFSKLYGKIKFPGYTHTRKAMPSSIKMLAESFIDSMQDNLKSLAYAEDLIDQSPLGTAAGYGLPIRIERNFTAKILGFKKVQQNPIYAQNSRGKFESAILHALAQIMFDANKISSDLIMFSMSEFGYFELPKEFRTGSSIMPQKKNPDVLELLRAKYHTVVSCELRVKGITSNLISGYHRDLQLLKEPVFKTFEIVSESLYMLAEIFKNLKVNQKKCENGLTSELYATAEVYNLVEKGMSFREAYREVSKKYG</sequence>
<dbReference type="PROSITE" id="PS00163">
    <property type="entry name" value="FUMARATE_LYASES"/>
    <property type="match status" value="1"/>
</dbReference>
<dbReference type="PANTHER" id="PTHR43814">
    <property type="entry name" value="ARGININOSUCCINATE LYASE"/>
    <property type="match status" value="1"/>
</dbReference>
<gene>
    <name evidence="6" type="ORF">A2647_00990</name>
</gene>
<feature type="domain" description="Fumarate lyase N-terminal" evidence="5">
    <location>
        <begin position="25"/>
        <end position="299"/>
    </location>
</feature>
<evidence type="ECO:0000256" key="4">
    <source>
        <dbReference type="NCBIfam" id="TIGR00838"/>
    </source>
</evidence>
<protein>
    <recommendedName>
        <fullName evidence="2 4">Argininosuccinate lyase</fullName>
        <ecNumber evidence="2 4">4.3.2.1</ecNumber>
    </recommendedName>
</protein>
<dbReference type="EC" id="4.3.2.1" evidence="2 4"/>
<dbReference type="InterPro" id="IPR008948">
    <property type="entry name" value="L-Aspartase-like"/>
</dbReference>
<reference evidence="6 7" key="1">
    <citation type="journal article" date="2016" name="Nat. Commun.">
        <title>Thousands of microbial genomes shed light on interconnected biogeochemical processes in an aquifer system.</title>
        <authorList>
            <person name="Anantharaman K."/>
            <person name="Brown C.T."/>
            <person name="Hug L.A."/>
            <person name="Sharon I."/>
            <person name="Castelle C.J."/>
            <person name="Probst A.J."/>
            <person name="Thomas B.C."/>
            <person name="Singh A."/>
            <person name="Wilkins M.J."/>
            <person name="Karaoz U."/>
            <person name="Brodie E.L."/>
            <person name="Williams K.H."/>
            <person name="Hubbard S.S."/>
            <person name="Banfield J.F."/>
        </authorList>
    </citation>
    <scope>NUCLEOTIDE SEQUENCE [LARGE SCALE GENOMIC DNA]</scope>
</reference>
<dbReference type="Gene3D" id="1.10.40.30">
    <property type="entry name" value="Fumarase/aspartase (C-terminal domain)"/>
    <property type="match status" value="1"/>
</dbReference>
<dbReference type="EMBL" id="MFTP01000002">
    <property type="protein sequence ID" value="OGI66312.1"/>
    <property type="molecule type" value="Genomic_DNA"/>
</dbReference>